<dbReference type="EMBL" id="FOEE01000001">
    <property type="protein sequence ID" value="SEO42322.1"/>
    <property type="molecule type" value="Genomic_DNA"/>
</dbReference>
<keyword evidence="2" id="KW-1185">Reference proteome</keyword>
<proteinExistence type="predicted"/>
<sequence>MAAVLTRTHTSDDDLRPLEIVAPAAPSSPIVPPEPVDQRPRYWDFRVAAWRPSPIEDGC</sequence>
<organism evidence="1 2">
    <name type="scientific">Trujillonella endophytica</name>
    <dbReference type="NCBI Taxonomy" id="673521"/>
    <lineage>
        <taxon>Bacteria</taxon>
        <taxon>Bacillati</taxon>
        <taxon>Actinomycetota</taxon>
        <taxon>Actinomycetes</taxon>
        <taxon>Geodermatophilales</taxon>
        <taxon>Geodermatophilaceae</taxon>
        <taxon>Trujillonella</taxon>
    </lineage>
</organism>
<dbReference type="STRING" id="673521.SAMN05660991_00232"/>
<reference evidence="2" key="1">
    <citation type="submission" date="2016-10" db="EMBL/GenBank/DDBJ databases">
        <authorList>
            <person name="Varghese N."/>
            <person name="Submissions S."/>
        </authorList>
    </citation>
    <scope>NUCLEOTIDE SEQUENCE [LARGE SCALE GENOMIC DNA]</scope>
    <source>
        <strain evidence="2">DSM 45413</strain>
    </source>
</reference>
<evidence type="ECO:0000313" key="2">
    <source>
        <dbReference type="Proteomes" id="UP000198960"/>
    </source>
</evidence>
<dbReference type="AlphaFoldDB" id="A0A1H8PK45"/>
<name>A0A1H8PK45_9ACTN</name>
<gene>
    <name evidence="1" type="ORF">SAMN05660991_00232</name>
</gene>
<protein>
    <submittedName>
        <fullName evidence="1">Uncharacterized protein</fullName>
    </submittedName>
</protein>
<accession>A0A1H8PK45</accession>
<dbReference type="Proteomes" id="UP000198960">
    <property type="component" value="Unassembled WGS sequence"/>
</dbReference>
<evidence type="ECO:0000313" key="1">
    <source>
        <dbReference type="EMBL" id="SEO42322.1"/>
    </source>
</evidence>
<dbReference type="RefSeq" id="WP_091939271.1">
    <property type="nucleotide sequence ID" value="NZ_FOEE01000001.1"/>
</dbReference>